<sequence length="121" mass="13587">MRVQLVSIFDAFNYVKTAPCIGYPCIPPPKFSFHNKQCLLLVYIRVAACLPHSVMKSAGEPSILRARSCYATYRRNNGITAFGTGKAGEHRRSEQWRSLYVNISKAPLVVYLDLDKQMSSG</sequence>
<accession>A0A016V0Y0</accession>
<evidence type="ECO:0000313" key="1">
    <source>
        <dbReference type="EMBL" id="EYC20911.1"/>
    </source>
</evidence>
<evidence type="ECO:0000313" key="2">
    <source>
        <dbReference type="Proteomes" id="UP000024635"/>
    </source>
</evidence>
<comment type="caution">
    <text evidence="1">The sequence shown here is derived from an EMBL/GenBank/DDBJ whole genome shotgun (WGS) entry which is preliminary data.</text>
</comment>
<name>A0A016V0Y0_9BILA</name>
<proteinExistence type="predicted"/>
<protein>
    <submittedName>
        <fullName evidence="1">Uncharacterized protein</fullName>
    </submittedName>
</protein>
<reference evidence="2" key="1">
    <citation type="journal article" date="2015" name="Nat. Genet.">
        <title>The genome and transcriptome of the zoonotic hookworm Ancylostoma ceylanicum identify infection-specific gene families.</title>
        <authorList>
            <person name="Schwarz E.M."/>
            <person name="Hu Y."/>
            <person name="Antoshechkin I."/>
            <person name="Miller M.M."/>
            <person name="Sternberg P.W."/>
            <person name="Aroian R.V."/>
        </authorList>
    </citation>
    <scope>NUCLEOTIDE SEQUENCE</scope>
    <source>
        <strain evidence="2">HY135</strain>
    </source>
</reference>
<keyword evidence="2" id="KW-1185">Reference proteome</keyword>
<dbReference type="AlphaFoldDB" id="A0A016V0Y0"/>
<organism evidence="1 2">
    <name type="scientific">Ancylostoma ceylanicum</name>
    <dbReference type="NCBI Taxonomy" id="53326"/>
    <lineage>
        <taxon>Eukaryota</taxon>
        <taxon>Metazoa</taxon>
        <taxon>Ecdysozoa</taxon>
        <taxon>Nematoda</taxon>
        <taxon>Chromadorea</taxon>
        <taxon>Rhabditida</taxon>
        <taxon>Rhabditina</taxon>
        <taxon>Rhabditomorpha</taxon>
        <taxon>Strongyloidea</taxon>
        <taxon>Ancylostomatidae</taxon>
        <taxon>Ancylostomatinae</taxon>
        <taxon>Ancylostoma</taxon>
    </lineage>
</organism>
<gene>
    <name evidence="1" type="primary">Acey_s0020.g129</name>
    <name evidence="1" type="ORF">Y032_0020g129</name>
</gene>
<dbReference type="EMBL" id="JARK01001356">
    <property type="protein sequence ID" value="EYC20911.1"/>
    <property type="molecule type" value="Genomic_DNA"/>
</dbReference>
<dbReference type="Proteomes" id="UP000024635">
    <property type="component" value="Unassembled WGS sequence"/>
</dbReference>